<dbReference type="SMART" id="SM01087">
    <property type="entry name" value="COG6"/>
    <property type="match status" value="1"/>
</dbReference>
<dbReference type="GO" id="GO:0006891">
    <property type="term" value="P:intra-Golgi vesicle-mediated transport"/>
    <property type="evidence" value="ECO:0007669"/>
    <property type="project" value="InterPro"/>
</dbReference>
<dbReference type="OrthoDB" id="272987at2759"/>
<dbReference type="GO" id="GO:0017119">
    <property type="term" value="C:Golgi transport complex"/>
    <property type="evidence" value="ECO:0007669"/>
    <property type="project" value="InterPro"/>
</dbReference>
<accession>A0A1R1XYI4</accession>
<dbReference type="EMBL" id="LSSM01002923">
    <property type="protein sequence ID" value="OMJ19741.1"/>
    <property type="molecule type" value="Genomic_DNA"/>
</dbReference>
<organism evidence="2 3">
    <name type="scientific">Smittium culicis</name>
    <dbReference type="NCBI Taxonomy" id="133412"/>
    <lineage>
        <taxon>Eukaryota</taxon>
        <taxon>Fungi</taxon>
        <taxon>Fungi incertae sedis</taxon>
        <taxon>Zoopagomycota</taxon>
        <taxon>Kickxellomycotina</taxon>
        <taxon>Harpellomycetes</taxon>
        <taxon>Harpellales</taxon>
        <taxon>Legeriomycetaceae</taxon>
        <taxon>Smittium</taxon>
    </lineage>
</organism>
<keyword evidence="3" id="KW-1185">Reference proteome</keyword>
<dbReference type="PANTHER" id="PTHR21506:SF0">
    <property type="entry name" value="CONSERVED OLIGOMERIC GOLGI COMPLEX SUBUNIT 6"/>
    <property type="match status" value="1"/>
</dbReference>
<evidence type="ECO:0000313" key="2">
    <source>
        <dbReference type="EMBL" id="OMJ19741.1"/>
    </source>
</evidence>
<sequence length="685" mass="76969">MEIDSHFKDILSSSRSSNSSSNIIGDNSKNAFVELISFIDEFDLLDVSPNAPDKDLTPINSVTDEISEETIDINSDNQKVSIKSSSNLEIDLDLEKHHIDILASELEDSLENGQLSQKGSKKLIEYEFSFLSLISEIQKDLQHINNSASEIENLAKIMLSKTVDLKKKTIKSSEEASILIEEKHELSRRLILVKKLNEILNLSEQEINILLPKNGEPKVNSEFFSILNKMRSITQKCSVLLQASNPVSASIAMNLAEHRSQSLQRLFLTALIRGGPNGMPRAIELHASEPARYIGDMLAWVHQAKANEFEFLQNALGLGNKVSLHKIDNTFDDSSKELISVNKILGYCLEGICQPLELRISQTINETDSPDLLLKLFYLIKFYKMLLLGSNSKLTDATMLTSVLNNSCELCYNLFVKLYNEFLASLTQILELEGVPNSMNDTNQRDLTSIEGPSMTLDIPEDVRRIILNAQELFSIIDNSPIGNDDLNPESESFSIPPTQSNALLINENIGIDKITSSNLNKKDNIPTKPRDIIINGVTHVLGLIEGDLSDNTELLQYEKNIYLWNLLSFLKKELMIEKSCLKDLFNSLDSGNFDKSPGLIFESFKSFEDTLLTDGLFLATATSRLHDVKFAQDLRFEAKSAFLNRYEKLYNLVDKLISENSDSPDWNTPEGTFIYDVNALSIMF</sequence>
<evidence type="ECO:0000313" key="3">
    <source>
        <dbReference type="Proteomes" id="UP000187429"/>
    </source>
</evidence>
<protein>
    <submittedName>
        <fullName evidence="2">Conserved oligomeric Golgi complex subunit 6</fullName>
    </submittedName>
</protein>
<gene>
    <name evidence="2" type="ORF">AYI69_g6499</name>
</gene>
<evidence type="ECO:0000259" key="1">
    <source>
        <dbReference type="Pfam" id="PF20653"/>
    </source>
</evidence>
<dbReference type="PANTHER" id="PTHR21506">
    <property type="entry name" value="COMPONENT OF OLIGOMERIC GOLGI COMPLEX 6"/>
    <property type="match status" value="1"/>
</dbReference>
<dbReference type="Proteomes" id="UP000187429">
    <property type="component" value="Unassembled WGS sequence"/>
</dbReference>
<dbReference type="InterPro" id="IPR010490">
    <property type="entry name" value="COG6"/>
</dbReference>
<dbReference type="Pfam" id="PF20653">
    <property type="entry name" value="COG6_C"/>
    <property type="match status" value="1"/>
</dbReference>
<dbReference type="InterPro" id="IPR048369">
    <property type="entry name" value="COG6_C"/>
</dbReference>
<name>A0A1R1XYI4_9FUNG</name>
<comment type="caution">
    <text evidence="2">The sequence shown here is derived from an EMBL/GenBank/DDBJ whole genome shotgun (WGS) entry which is preliminary data.</text>
</comment>
<feature type="domain" description="Conserved Oligomeric Golgi complex subunit 6 C-terminal" evidence="1">
    <location>
        <begin position="228"/>
        <end position="661"/>
    </location>
</feature>
<dbReference type="AlphaFoldDB" id="A0A1R1XYI4"/>
<proteinExistence type="predicted"/>
<reference evidence="3" key="1">
    <citation type="submission" date="2017-01" db="EMBL/GenBank/DDBJ databases">
        <authorList>
            <person name="Wang Y."/>
            <person name="White M."/>
            <person name="Kvist S."/>
            <person name="Moncalvo J.-M."/>
        </authorList>
    </citation>
    <scope>NUCLEOTIDE SEQUENCE [LARGE SCALE GENOMIC DNA]</scope>
    <source>
        <strain evidence="3">ID-206-W2</strain>
    </source>
</reference>